<accession>C1H8Q0</accession>
<dbReference type="Proteomes" id="UP000002059">
    <property type="component" value="Partially assembled WGS sequence"/>
</dbReference>
<evidence type="ECO:0000313" key="1">
    <source>
        <dbReference type="EMBL" id="EEH36723.2"/>
    </source>
</evidence>
<gene>
    <name evidence="1" type="ORF">PAAG_07141</name>
</gene>
<dbReference type="EMBL" id="KN294013">
    <property type="protein sequence ID" value="EEH36723.2"/>
    <property type="molecule type" value="Genomic_DNA"/>
</dbReference>
<dbReference type="GeneID" id="9094198"/>
<dbReference type="KEGG" id="pbl:PAAG_07141"/>
<keyword evidence="2" id="KW-1185">Reference proteome</keyword>
<sequence>MASHTLESPFAANTDFQWNQQAGVWFHSCPGKSILGVVMLERGAKEAEKGNIKDNIDEWFENGHIIRTLSEAKPTL</sequence>
<dbReference type="HOGENOM" id="CLU_2655141_0_0_1"/>
<reference evidence="1 2" key="1">
    <citation type="journal article" date="2011" name="PLoS Genet.">
        <title>Comparative genomic analysis of human fungal pathogens causing paracoccidioidomycosis.</title>
        <authorList>
            <person name="Desjardins C.A."/>
            <person name="Champion M.D."/>
            <person name="Holder J.W."/>
            <person name="Muszewska A."/>
            <person name="Goldberg J."/>
            <person name="Bailao A.M."/>
            <person name="Brigido M.M."/>
            <person name="Ferreira M.E."/>
            <person name="Garcia A.M."/>
            <person name="Grynberg M."/>
            <person name="Gujja S."/>
            <person name="Heiman D.I."/>
            <person name="Henn M.R."/>
            <person name="Kodira C.D."/>
            <person name="Leon-Narvaez H."/>
            <person name="Longo L.V."/>
            <person name="Ma L.J."/>
            <person name="Malavazi I."/>
            <person name="Matsuo A.L."/>
            <person name="Morais F.V."/>
            <person name="Pereira M."/>
            <person name="Rodriguez-Brito S."/>
            <person name="Sakthikumar S."/>
            <person name="Salem-Izacc S.M."/>
            <person name="Sykes S.M."/>
            <person name="Teixeira M.M."/>
            <person name="Vallejo M.C."/>
            <person name="Walter M.E."/>
            <person name="Yandava C."/>
            <person name="Young S."/>
            <person name="Zeng Q."/>
            <person name="Zucker J."/>
            <person name="Felipe M.S."/>
            <person name="Goldman G.H."/>
            <person name="Haas B.J."/>
            <person name="McEwen J.G."/>
            <person name="Nino-Vega G."/>
            <person name="Puccia R."/>
            <person name="San-Blas G."/>
            <person name="Soares C.M."/>
            <person name="Birren B.W."/>
            <person name="Cuomo C.A."/>
        </authorList>
    </citation>
    <scope>NUCLEOTIDE SEQUENCE [LARGE SCALE GENOMIC DNA]</scope>
    <source>
        <strain evidence="2">ATCC MYA-826 / Pb01</strain>
    </source>
</reference>
<organism evidence="1 2">
    <name type="scientific">Paracoccidioides lutzii (strain ATCC MYA-826 / Pb01)</name>
    <name type="common">Paracoccidioides brasiliensis</name>
    <dbReference type="NCBI Taxonomy" id="502779"/>
    <lineage>
        <taxon>Eukaryota</taxon>
        <taxon>Fungi</taxon>
        <taxon>Dikarya</taxon>
        <taxon>Ascomycota</taxon>
        <taxon>Pezizomycotina</taxon>
        <taxon>Eurotiomycetes</taxon>
        <taxon>Eurotiomycetidae</taxon>
        <taxon>Onygenales</taxon>
        <taxon>Ajellomycetaceae</taxon>
        <taxon>Paracoccidioides</taxon>
    </lineage>
</organism>
<dbReference type="RefSeq" id="XP_002790905.2">
    <property type="nucleotide sequence ID" value="XM_002790859.2"/>
</dbReference>
<name>C1H8Q0_PARBA</name>
<evidence type="ECO:0000313" key="2">
    <source>
        <dbReference type="Proteomes" id="UP000002059"/>
    </source>
</evidence>
<dbReference type="AlphaFoldDB" id="C1H8Q0"/>
<protein>
    <submittedName>
        <fullName evidence="1">Uncharacterized protein</fullName>
    </submittedName>
</protein>
<dbReference type="VEuPathDB" id="FungiDB:PAAG_07141"/>
<proteinExistence type="predicted"/>